<evidence type="ECO:0000259" key="2">
    <source>
        <dbReference type="Pfam" id="PF01569"/>
    </source>
</evidence>
<dbReference type="RefSeq" id="WP_203772518.1">
    <property type="nucleotide sequence ID" value="NZ_BAAABO010000022.1"/>
</dbReference>
<feature type="transmembrane region" description="Helical" evidence="1">
    <location>
        <begin position="145"/>
        <end position="163"/>
    </location>
</feature>
<organism evidence="3 4">
    <name type="scientific">Paractinoplanes deccanensis</name>
    <dbReference type="NCBI Taxonomy" id="113561"/>
    <lineage>
        <taxon>Bacteria</taxon>
        <taxon>Bacillati</taxon>
        <taxon>Actinomycetota</taxon>
        <taxon>Actinomycetes</taxon>
        <taxon>Micromonosporales</taxon>
        <taxon>Micromonosporaceae</taxon>
        <taxon>Paractinoplanes</taxon>
    </lineage>
</organism>
<feature type="transmembrane region" description="Helical" evidence="1">
    <location>
        <begin position="86"/>
        <end position="108"/>
    </location>
</feature>
<feature type="transmembrane region" description="Helical" evidence="1">
    <location>
        <begin position="12"/>
        <end position="31"/>
    </location>
</feature>
<accession>A0ABQ3YDD3</accession>
<reference evidence="3 4" key="1">
    <citation type="submission" date="2021-01" db="EMBL/GenBank/DDBJ databases">
        <title>Whole genome shotgun sequence of Actinoplanes deccanensis NBRC 13994.</title>
        <authorList>
            <person name="Komaki H."/>
            <person name="Tamura T."/>
        </authorList>
    </citation>
    <scope>NUCLEOTIDE SEQUENCE [LARGE SCALE GENOMIC DNA]</scope>
    <source>
        <strain evidence="3 4">NBRC 13994</strain>
    </source>
</reference>
<feature type="domain" description="Phosphatidic acid phosphatase type 2/haloperoxidase" evidence="2">
    <location>
        <begin position="87"/>
        <end position="214"/>
    </location>
</feature>
<dbReference type="SUPFAM" id="SSF48317">
    <property type="entry name" value="Acid phosphatase/Vanadium-dependent haloperoxidase"/>
    <property type="match status" value="1"/>
</dbReference>
<dbReference type="Pfam" id="PF01569">
    <property type="entry name" value="PAP2"/>
    <property type="match status" value="1"/>
</dbReference>
<keyword evidence="1" id="KW-0812">Transmembrane</keyword>
<keyword evidence="1" id="KW-0472">Membrane</keyword>
<gene>
    <name evidence="3" type="ORF">Ade02nite_66440</name>
</gene>
<sequence>MPRTPKSWWPDVASLAAFVAITVALINGHLLSLDQRVADWAFAHQPDPVYWTARVLNYFGQGGQVLMPVALILTGVLVWRSRSVRAALPFVAGFVLTYVTIGPLKIWADRAAPRFDGPDKTVMFNPYASGAEAMSYPSGHLGNSLVWYAVLAILIAALLRRPLSARETVLIRVVPVAIVFCTTVYTGFHWLTDSVAGLLLGVVLARLVERIPWDSVPLPRLRGWERPLHPGAPAHDALHR</sequence>
<protein>
    <recommendedName>
        <fullName evidence="2">Phosphatidic acid phosphatase type 2/haloperoxidase domain-containing protein</fullName>
    </recommendedName>
</protein>
<evidence type="ECO:0000256" key="1">
    <source>
        <dbReference type="SAM" id="Phobius"/>
    </source>
</evidence>
<name>A0ABQ3YDD3_9ACTN</name>
<proteinExistence type="predicted"/>
<dbReference type="InterPro" id="IPR000326">
    <property type="entry name" value="PAP2/HPO"/>
</dbReference>
<dbReference type="Proteomes" id="UP000609879">
    <property type="component" value="Unassembled WGS sequence"/>
</dbReference>
<keyword evidence="1" id="KW-1133">Transmembrane helix</keyword>
<dbReference type="EMBL" id="BOMI01000134">
    <property type="protein sequence ID" value="GID78003.1"/>
    <property type="molecule type" value="Genomic_DNA"/>
</dbReference>
<keyword evidence="4" id="KW-1185">Reference proteome</keyword>
<dbReference type="Gene3D" id="1.20.144.10">
    <property type="entry name" value="Phosphatidic acid phosphatase type 2/haloperoxidase"/>
    <property type="match status" value="1"/>
</dbReference>
<evidence type="ECO:0000313" key="4">
    <source>
        <dbReference type="Proteomes" id="UP000609879"/>
    </source>
</evidence>
<comment type="caution">
    <text evidence="3">The sequence shown here is derived from an EMBL/GenBank/DDBJ whole genome shotgun (WGS) entry which is preliminary data.</text>
</comment>
<feature type="transmembrane region" description="Helical" evidence="1">
    <location>
        <begin position="58"/>
        <end position="79"/>
    </location>
</feature>
<dbReference type="InterPro" id="IPR036938">
    <property type="entry name" value="PAP2/HPO_sf"/>
</dbReference>
<feature type="transmembrane region" description="Helical" evidence="1">
    <location>
        <begin position="170"/>
        <end position="188"/>
    </location>
</feature>
<evidence type="ECO:0000313" key="3">
    <source>
        <dbReference type="EMBL" id="GID78003.1"/>
    </source>
</evidence>